<proteinExistence type="predicted"/>
<organism evidence="3 4">
    <name type="scientific">Asanoa iriomotensis</name>
    <dbReference type="NCBI Taxonomy" id="234613"/>
    <lineage>
        <taxon>Bacteria</taxon>
        <taxon>Bacillati</taxon>
        <taxon>Actinomycetota</taxon>
        <taxon>Actinomycetes</taxon>
        <taxon>Micromonosporales</taxon>
        <taxon>Micromonosporaceae</taxon>
        <taxon>Asanoa</taxon>
    </lineage>
</organism>
<dbReference type="Proteomes" id="UP000624325">
    <property type="component" value="Unassembled WGS sequence"/>
</dbReference>
<sequence>MRRLVLGALVALALFGSAAPAAAHPFGPPSTAKVTVRGTSLTLVWHAAEDDWVALGQSLGAFDDPSTELTGEEKLQRSPAVHRYLLERMTVSQAGRPCPGELGELNDLLGTGATIEFECPAKIDEVKIKLAALMDLNDAYRTVLVGDSEALFTVTTPEQQVRLHGSAVPGAVLPLAIGTFAVVVLGVVAAVVLRRRRRSA</sequence>
<evidence type="ECO:0000256" key="1">
    <source>
        <dbReference type="SAM" id="Phobius"/>
    </source>
</evidence>
<accession>A0ABQ4BZ98</accession>
<keyword evidence="1" id="KW-0472">Membrane</keyword>
<dbReference type="RefSeq" id="WP_203701657.1">
    <property type="nucleotide sequence ID" value="NZ_BAAALU010000001.1"/>
</dbReference>
<dbReference type="EMBL" id="BONC01000010">
    <property type="protein sequence ID" value="GIF55854.1"/>
    <property type="molecule type" value="Genomic_DNA"/>
</dbReference>
<reference evidence="3 4" key="1">
    <citation type="submission" date="2021-01" db="EMBL/GenBank/DDBJ databases">
        <title>Whole genome shotgun sequence of Asanoa iriomotensis NBRC 100142.</title>
        <authorList>
            <person name="Komaki H."/>
            <person name="Tamura T."/>
        </authorList>
    </citation>
    <scope>NUCLEOTIDE SEQUENCE [LARGE SCALE GENOMIC DNA]</scope>
    <source>
        <strain evidence="3 4">NBRC 100142</strain>
    </source>
</reference>
<comment type="caution">
    <text evidence="3">The sequence shown here is derived from an EMBL/GenBank/DDBJ whole genome shotgun (WGS) entry which is preliminary data.</text>
</comment>
<keyword evidence="2" id="KW-0732">Signal</keyword>
<evidence type="ECO:0000256" key="2">
    <source>
        <dbReference type="SAM" id="SignalP"/>
    </source>
</evidence>
<keyword evidence="1" id="KW-1133">Transmembrane helix</keyword>
<evidence type="ECO:0000313" key="3">
    <source>
        <dbReference type="EMBL" id="GIF55854.1"/>
    </source>
</evidence>
<evidence type="ECO:0000313" key="4">
    <source>
        <dbReference type="Proteomes" id="UP000624325"/>
    </source>
</evidence>
<keyword evidence="4" id="KW-1185">Reference proteome</keyword>
<protein>
    <submittedName>
        <fullName evidence="3">Uncharacterized protein</fullName>
    </submittedName>
</protein>
<feature type="chain" id="PRO_5047124900" evidence="2">
    <location>
        <begin position="24"/>
        <end position="200"/>
    </location>
</feature>
<gene>
    <name evidence="3" type="ORF">Air01nite_19490</name>
</gene>
<feature type="signal peptide" evidence="2">
    <location>
        <begin position="1"/>
        <end position="23"/>
    </location>
</feature>
<keyword evidence="1" id="KW-0812">Transmembrane</keyword>
<feature type="transmembrane region" description="Helical" evidence="1">
    <location>
        <begin position="171"/>
        <end position="193"/>
    </location>
</feature>
<name>A0ABQ4BZ98_9ACTN</name>